<dbReference type="HOGENOM" id="CLU_028620_0_0_1"/>
<organism evidence="1 2">
    <name type="scientific">Galerina marginata (strain CBS 339.88)</name>
    <dbReference type="NCBI Taxonomy" id="685588"/>
    <lineage>
        <taxon>Eukaryota</taxon>
        <taxon>Fungi</taxon>
        <taxon>Dikarya</taxon>
        <taxon>Basidiomycota</taxon>
        <taxon>Agaricomycotina</taxon>
        <taxon>Agaricomycetes</taxon>
        <taxon>Agaricomycetidae</taxon>
        <taxon>Agaricales</taxon>
        <taxon>Agaricineae</taxon>
        <taxon>Strophariaceae</taxon>
        <taxon>Galerina</taxon>
    </lineage>
</organism>
<protein>
    <submittedName>
        <fullName evidence="1">Uncharacterized protein</fullName>
    </submittedName>
</protein>
<dbReference type="EMBL" id="KL142372">
    <property type="protein sequence ID" value="KDR79900.1"/>
    <property type="molecule type" value="Genomic_DNA"/>
</dbReference>
<dbReference type="Proteomes" id="UP000027222">
    <property type="component" value="Unassembled WGS sequence"/>
</dbReference>
<dbReference type="OrthoDB" id="3022607at2759"/>
<dbReference type="Gene3D" id="3.80.10.10">
    <property type="entry name" value="Ribonuclease Inhibitor"/>
    <property type="match status" value="1"/>
</dbReference>
<dbReference type="AlphaFoldDB" id="A0A067T9M9"/>
<reference evidence="2" key="1">
    <citation type="journal article" date="2014" name="Proc. Natl. Acad. Sci. U.S.A.">
        <title>Extensive sampling of basidiomycete genomes demonstrates inadequacy of the white-rot/brown-rot paradigm for wood decay fungi.</title>
        <authorList>
            <person name="Riley R."/>
            <person name="Salamov A.A."/>
            <person name="Brown D.W."/>
            <person name="Nagy L.G."/>
            <person name="Floudas D."/>
            <person name="Held B.W."/>
            <person name="Levasseur A."/>
            <person name="Lombard V."/>
            <person name="Morin E."/>
            <person name="Otillar R."/>
            <person name="Lindquist E.A."/>
            <person name="Sun H."/>
            <person name="LaButti K.M."/>
            <person name="Schmutz J."/>
            <person name="Jabbour D."/>
            <person name="Luo H."/>
            <person name="Baker S.E."/>
            <person name="Pisabarro A.G."/>
            <person name="Walton J.D."/>
            <person name="Blanchette R.A."/>
            <person name="Henrissat B."/>
            <person name="Martin F."/>
            <person name="Cullen D."/>
            <person name="Hibbett D.S."/>
            <person name="Grigoriev I.V."/>
        </authorList>
    </citation>
    <scope>NUCLEOTIDE SEQUENCE [LARGE SCALE GENOMIC DNA]</scope>
    <source>
        <strain evidence="2">CBS 339.88</strain>
    </source>
</reference>
<sequence length="619" mass="70391">MAFHNGPNSLGLPLSKEIQQQHENEVTVAQRVCDQVTTSTILPQAVPHSVQAVIINSVFSTYRGTTTPLSPFDAAVVNSFKAQCTEEIGRLVEEKAHIQSKIFDLCSELGALCLTLKQKKDQLDDARSLQVPIRCVPPEILNKIFEMCLPSDRKMNSRVAPLLLCQVSRQWREVATRNPMLWDSVSVDVPKNLNERSLEACSQFFSMVLERSRGMPITFEIRHSRTPAYPQSIHLSSLLDSYSQLFPQCRDLDVWSPSPGWLHCLAELVPTARTFASLNHLSLAIKHRIYRDFTLFKITPKLNALKLDVQGSGNISKIVLPCSQLEKVNYQVSLGDQDSVNQAFAEWRHFLRRCENLRQFEATFNSGRHLAFDDTADFPTVSSTFDNLTSLYFGFQLSGSIDMILKYLRMPSLKDFGIRAIESVCRISLSTIQPPPRSTMSFDFSNLLPSFHSLQSLSLLSVSIPDADIFPMFLLMPLLRSLSFLNFNLGGPPHLRRIPEDTTLVRELTRKTSDLLREPLLPNLVRLELSYPYHRDKHPAAMDSYILMVQARCELNAKNNVIDFDDQHTHFHLTMNFSQDIIPDLDVALIVSNLQVINTDDYHAHFEHRLVDDLYEYAV</sequence>
<evidence type="ECO:0000313" key="2">
    <source>
        <dbReference type="Proteomes" id="UP000027222"/>
    </source>
</evidence>
<proteinExistence type="predicted"/>
<name>A0A067T9M9_GALM3</name>
<accession>A0A067T9M9</accession>
<evidence type="ECO:0000313" key="1">
    <source>
        <dbReference type="EMBL" id="KDR79900.1"/>
    </source>
</evidence>
<gene>
    <name evidence="1" type="ORF">GALMADRAFT_265133</name>
</gene>
<dbReference type="InterPro" id="IPR032675">
    <property type="entry name" value="LRR_dom_sf"/>
</dbReference>
<keyword evidence="2" id="KW-1185">Reference proteome</keyword>